<dbReference type="EMBL" id="KQ414659">
    <property type="protein sequence ID" value="KOC65607.1"/>
    <property type="molecule type" value="Genomic_DNA"/>
</dbReference>
<dbReference type="PANTHER" id="PTHR46060">
    <property type="entry name" value="MARINER MOS1 TRANSPOSASE-LIKE PROTEIN"/>
    <property type="match status" value="1"/>
</dbReference>
<organism evidence="1 2">
    <name type="scientific">Habropoda laboriosa</name>
    <dbReference type="NCBI Taxonomy" id="597456"/>
    <lineage>
        <taxon>Eukaryota</taxon>
        <taxon>Metazoa</taxon>
        <taxon>Ecdysozoa</taxon>
        <taxon>Arthropoda</taxon>
        <taxon>Hexapoda</taxon>
        <taxon>Insecta</taxon>
        <taxon>Pterygota</taxon>
        <taxon>Neoptera</taxon>
        <taxon>Endopterygota</taxon>
        <taxon>Hymenoptera</taxon>
        <taxon>Apocrita</taxon>
        <taxon>Aculeata</taxon>
        <taxon>Apoidea</taxon>
        <taxon>Anthophila</taxon>
        <taxon>Apidae</taxon>
        <taxon>Habropoda</taxon>
    </lineage>
</organism>
<proteinExistence type="predicted"/>
<sequence length="77" mass="9149">MSNFVEQRICIKFCLRNEISCTGTVEMLRKYFGDACMSSTRIFNWYKMLKESRERVKDENRSEISSTLTDEQHVNLT</sequence>
<dbReference type="Gene3D" id="1.10.10.1450">
    <property type="match status" value="1"/>
</dbReference>
<evidence type="ECO:0000313" key="2">
    <source>
        <dbReference type="Proteomes" id="UP000053825"/>
    </source>
</evidence>
<evidence type="ECO:0000313" key="1">
    <source>
        <dbReference type="EMBL" id="KOC65607.1"/>
    </source>
</evidence>
<dbReference type="InterPro" id="IPR052709">
    <property type="entry name" value="Transposase-MT_Hybrid"/>
</dbReference>
<gene>
    <name evidence="1" type="ORF">WH47_01642</name>
</gene>
<dbReference type="PANTHER" id="PTHR46060:SF1">
    <property type="entry name" value="MARINER MOS1 TRANSPOSASE-LIKE PROTEIN"/>
    <property type="match status" value="1"/>
</dbReference>
<accession>A0A0L7R402</accession>
<reference evidence="1 2" key="1">
    <citation type="submission" date="2015-07" db="EMBL/GenBank/DDBJ databases">
        <title>The genome of Habropoda laboriosa.</title>
        <authorList>
            <person name="Pan H."/>
            <person name="Kapheim K."/>
        </authorList>
    </citation>
    <scope>NUCLEOTIDE SEQUENCE [LARGE SCALE GENOMIC DNA]</scope>
    <source>
        <strain evidence="1">0110345459</strain>
    </source>
</reference>
<dbReference type="Proteomes" id="UP000053825">
    <property type="component" value="Unassembled WGS sequence"/>
</dbReference>
<name>A0A0L7R402_9HYME</name>
<dbReference type="STRING" id="597456.A0A0L7R402"/>
<evidence type="ECO:0008006" key="3">
    <source>
        <dbReference type="Google" id="ProtNLM"/>
    </source>
</evidence>
<dbReference type="AlphaFoldDB" id="A0A0L7R402"/>
<protein>
    <recommendedName>
        <fullName evidence="3">Mos1 transposase HTH domain-containing protein</fullName>
    </recommendedName>
</protein>
<keyword evidence="2" id="KW-1185">Reference proteome</keyword>